<dbReference type="Gene3D" id="1.20.1080.10">
    <property type="entry name" value="Glycerol uptake facilitator protein"/>
    <property type="match status" value="1"/>
</dbReference>
<feature type="transmembrane region" description="Helical" evidence="8">
    <location>
        <begin position="418"/>
        <end position="441"/>
    </location>
</feature>
<feature type="transmembrane region" description="Helical" evidence="8">
    <location>
        <begin position="282"/>
        <end position="305"/>
    </location>
</feature>
<feature type="region of interest" description="Disordered" evidence="7">
    <location>
        <begin position="1"/>
        <end position="46"/>
    </location>
</feature>
<feature type="region of interest" description="Disordered" evidence="7">
    <location>
        <begin position="62"/>
        <end position="116"/>
    </location>
</feature>
<evidence type="ECO:0000256" key="7">
    <source>
        <dbReference type="SAM" id="MobiDB-lite"/>
    </source>
</evidence>
<comment type="similarity">
    <text evidence="2">Belongs to the MIP/aquaporin (TC 1.A.8) family.</text>
</comment>
<feature type="transmembrane region" description="Helical" evidence="8">
    <location>
        <begin position="365"/>
        <end position="388"/>
    </location>
</feature>
<evidence type="ECO:0000256" key="3">
    <source>
        <dbReference type="ARBA" id="ARBA00022448"/>
    </source>
</evidence>
<sequence length="682" mass="77561">MHSNNNNDTYESSHLSSSAHSTSSSYQNRNTDDREKNSYYNDRDTKANTAFNNRTFHFEVIPSEMPDFSTTDTSSSTSNNTNKSSNNNNDDTSSSIITSNNSSSSDLNKNGREPIPNQHILLKPKQIHQNPLTPQVLPQGFTPINKWSRYKAKYHKEWLAEFLGTFILISLGDGCSIQNLLNQQSKINDYNELIENLKTSGNSSLTSNNGDVVSIVGNMLSGVTKITQNYNISVQLAWAGSVVAAFFAAGGSSISGAHLSWCITLINFLFRGSPKFKLFFPYLIAQLLGAYVAGLTLFGLFHSVIEEVFPNWRTSSDFTSMFVTVPLDYLSTERQFVSEFMGSFYLVIGIFAMTDPYNNTSPEVFPVYLFFFIFTLNASMSLQTGAALNFSRDLGPRLALWTVGVHHSLLFDSNHHYFWIPMVAPLLGGLLGAFTYDLLIFRGQESWVNKPWYQNRANLKKRFKKVKKFLKKILLIKKFRKNSYYNDRGKNRKKNRSYNIGSSDEDIDINDSKFDESDEIYGGHNVNADDDDESEERRDKNNINGGVRFVDDNASLTTTASSDINPDNFDEILHRNNKRRGSITNSTGAYSLNNIPEEEFSLEEEEQEEEIEDSENYNNHGNLNFNYYDNTLSKPKNVFRSYNNVNLRPHESNASKKKKEISFKSNKHTRKFVPTVEKEEKM</sequence>
<comment type="subcellular location">
    <subcellularLocation>
        <location evidence="1">Membrane</location>
        <topology evidence="1">Multi-pass membrane protein</topology>
    </subcellularLocation>
</comment>
<organism evidence="9 10">
    <name type="scientific">Hanseniaspora valbyensis NRRL Y-1626</name>
    <dbReference type="NCBI Taxonomy" id="766949"/>
    <lineage>
        <taxon>Eukaryota</taxon>
        <taxon>Fungi</taxon>
        <taxon>Dikarya</taxon>
        <taxon>Ascomycota</taxon>
        <taxon>Saccharomycotina</taxon>
        <taxon>Saccharomycetes</taxon>
        <taxon>Saccharomycodales</taxon>
        <taxon>Saccharomycodaceae</taxon>
        <taxon>Hanseniaspora</taxon>
    </lineage>
</organism>
<evidence type="ECO:0000256" key="2">
    <source>
        <dbReference type="ARBA" id="ARBA00006175"/>
    </source>
</evidence>
<feature type="transmembrane region" description="Helical" evidence="8">
    <location>
        <begin position="237"/>
        <end position="270"/>
    </location>
</feature>
<dbReference type="PANTHER" id="PTHR43829">
    <property type="entry name" value="AQUAPORIN OR AQUAGLYCEROPORIN RELATED"/>
    <property type="match status" value="1"/>
</dbReference>
<dbReference type="Pfam" id="PF00230">
    <property type="entry name" value="MIP"/>
    <property type="match status" value="1"/>
</dbReference>
<evidence type="ECO:0000256" key="5">
    <source>
        <dbReference type="ARBA" id="ARBA00022989"/>
    </source>
</evidence>
<evidence type="ECO:0000256" key="4">
    <source>
        <dbReference type="ARBA" id="ARBA00022692"/>
    </source>
</evidence>
<keyword evidence="3" id="KW-0813">Transport</keyword>
<dbReference type="EMBL" id="LXPE01000005">
    <property type="protein sequence ID" value="OBA27984.1"/>
    <property type="molecule type" value="Genomic_DNA"/>
</dbReference>
<keyword evidence="6 8" id="KW-0472">Membrane</keyword>
<dbReference type="PANTHER" id="PTHR43829:SF9">
    <property type="entry name" value="AQUAPORIN-9"/>
    <property type="match status" value="1"/>
</dbReference>
<evidence type="ECO:0000256" key="1">
    <source>
        <dbReference type="ARBA" id="ARBA00004141"/>
    </source>
</evidence>
<feature type="compositionally biased region" description="Basic residues" evidence="7">
    <location>
        <begin position="655"/>
        <end position="671"/>
    </location>
</feature>
<name>A0A1B7TGX9_9ASCO</name>
<dbReference type="GO" id="GO:0015254">
    <property type="term" value="F:glycerol channel activity"/>
    <property type="evidence" value="ECO:0007669"/>
    <property type="project" value="TreeGrafter"/>
</dbReference>
<keyword evidence="4 8" id="KW-0812">Transmembrane</keyword>
<evidence type="ECO:0000313" key="9">
    <source>
        <dbReference type="EMBL" id="OBA27984.1"/>
    </source>
</evidence>
<dbReference type="OrthoDB" id="3222at2759"/>
<proteinExistence type="inferred from homology"/>
<dbReference type="PRINTS" id="PR00783">
    <property type="entry name" value="MINTRINSICP"/>
</dbReference>
<keyword evidence="5 8" id="KW-1133">Transmembrane helix</keyword>
<dbReference type="AlphaFoldDB" id="A0A1B7TGX9"/>
<feature type="transmembrane region" description="Helical" evidence="8">
    <location>
        <begin position="336"/>
        <end position="353"/>
    </location>
</feature>
<dbReference type="InterPro" id="IPR050363">
    <property type="entry name" value="MIP/Aquaporin"/>
</dbReference>
<comment type="caution">
    <text evidence="9">The sequence shown here is derived from an EMBL/GenBank/DDBJ whole genome shotgun (WGS) entry which is preliminary data.</text>
</comment>
<dbReference type="GO" id="GO:0015250">
    <property type="term" value="F:water channel activity"/>
    <property type="evidence" value="ECO:0007669"/>
    <property type="project" value="TreeGrafter"/>
</dbReference>
<dbReference type="InterPro" id="IPR023271">
    <property type="entry name" value="Aquaporin-like"/>
</dbReference>
<dbReference type="InterPro" id="IPR000425">
    <property type="entry name" value="MIP"/>
</dbReference>
<feature type="region of interest" description="Disordered" evidence="7">
    <location>
        <begin position="600"/>
        <end position="622"/>
    </location>
</feature>
<dbReference type="CDD" id="cd00333">
    <property type="entry name" value="MIP"/>
    <property type="match status" value="1"/>
</dbReference>
<evidence type="ECO:0000313" key="10">
    <source>
        <dbReference type="Proteomes" id="UP000092321"/>
    </source>
</evidence>
<protein>
    <submittedName>
        <fullName evidence="9">MIP-domain-containing protein</fullName>
    </submittedName>
</protein>
<feature type="compositionally biased region" description="Low complexity" evidence="7">
    <location>
        <begin position="69"/>
        <end position="108"/>
    </location>
</feature>
<dbReference type="GO" id="GO:0005886">
    <property type="term" value="C:plasma membrane"/>
    <property type="evidence" value="ECO:0007669"/>
    <property type="project" value="TreeGrafter"/>
</dbReference>
<evidence type="ECO:0000256" key="8">
    <source>
        <dbReference type="SAM" id="Phobius"/>
    </source>
</evidence>
<reference evidence="10" key="1">
    <citation type="journal article" date="2016" name="Proc. Natl. Acad. Sci. U.S.A.">
        <title>Comparative genomics of biotechnologically important yeasts.</title>
        <authorList>
            <person name="Riley R."/>
            <person name="Haridas S."/>
            <person name="Wolfe K.H."/>
            <person name="Lopes M.R."/>
            <person name="Hittinger C.T."/>
            <person name="Goeker M."/>
            <person name="Salamov A.A."/>
            <person name="Wisecaver J.H."/>
            <person name="Long T.M."/>
            <person name="Calvey C.H."/>
            <person name="Aerts A.L."/>
            <person name="Barry K.W."/>
            <person name="Choi C."/>
            <person name="Clum A."/>
            <person name="Coughlan A.Y."/>
            <person name="Deshpande S."/>
            <person name="Douglass A.P."/>
            <person name="Hanson S.J."/>
            <person name="Klenk H.-P."/>
            <person name="LaButti K.M."/>
            <person name="Lapidus A."/>
            <person name="Lindquist E.A."/>
            <person name="Lipzen A.M."/>
            <person name="Meier-Kolthoff J.P."/>
            <person name="Ohm R.A."/>
            <person name="Otillar R.P."/>
            <person name="Pangilinan J.L."/>
            <person name="Peng Y."/>
            <person name="Rokas A."/>
            <person name="Rosa C.A."/>
            <person name="Scheuner C."/>
            <person name="Sibirny A.A."/>
            <person name="Slot J.C."/>
            <person name="Stielow J.B."/>
            <person name="Sun H."/>
            <person name="Kurtzman C.P."/>
            <person name="Blackwell M."/>
            <person name="Grigoriev I.V."/>
            <person name="Jeffries T.W."/>
        </authorList>
    </citation>
    <scope>NUCLEOTIDE SEQUENCE [LARGE SCALE GENOMIC DNA]</scope>
    <source>
        <strain evidence="10">NRRL Y-1626</strain>
    </source>
</reference>
<feature type="region of interest" description="Disordered" evidence="7">
    <location>
        <begin position="516"/>
        <end position="549"/>
    </location>
</feature>
<accession>A0A1B7TGX9</accession>
<feature type="compositionally biased region" description="Acidic residues" evidence="7">
    <location>
        <begin position="600"/>
        <end position="615"/>
    </location>
</feature>
<gene>
    <name evidence="9" type="ORF">HANVADRAFT_61376</name>
</gene>
<dbReference type="Proteomes" id="UP000092321">
    <property type="component" value="Unassembled WGS sequence"/>
</dbReference>
<dbReference type="SUPFAM" id="SSF81338">
    <property type="entry name" value="Aquaporin-like"/>
    <property type="match status" value="1"/>
</dbReference>
<keyword evidence="10" id="KW-1185">Reference proteome</keyword>
<feature type="region of interest" description="Disordered" evidence="7">
    <location>
        <begin position="647"/>
        <end position="682"/>
    </location>
</feature>
<feature type="compositionally biased region" description="Basic and acidic residues" evidence="7">
    <location>
        <begin position="30"/>
        <end position="46"/>
    </location>
</feature>
<feature type="compositionally biased region" description="Low complexity" evidence="7">
    <location>
        <begin position="12"/>
        <end position="25"/>
    </location>
</feature>
<feature type="compositionally biased region" description="Polar residues" evidence="7">
    <location>
        <begin position="1"/>
        <end position="10"/>
    </location>
</feature>
<evidence type="ECO:0000256" key="6">
    <source>
        <dbReference type="ARBA" id="ARBA00023136"/>
    </source>
</evidence>